<evidence type="ECO:0000259" key="3">
    <source>
        <dbReference type="Pfam" id="PF00703"/>
    </source>
</evidence>
<keyword evidence="7" id="KW-1185">Reference proteome</keyword>
<dbReference type="GO" id="GO:0004566">
    <property type="term" value="F:beta-glucuronidase activity"/>
    <property type="evidence" value="ECO:0007669"/>
    <property type="project" value="TreeGrafter"/>
</dbReference>
<keyword evidence="2" id="KW-0732">Signal</keyword>
<evidence type="ECO:0000313" key="7">
    <source>
        <dbReference type="Proteomes" id="UP000011083"/>
    </source>
</evidence>
<dbReference type="InterPro" id="IPR017853">
    <property type="entry name" value="GH"/>
</dbReference>
<feature type="signal peptide" evidence="2">
    <location>
        <begin position="1"/>
        <end position="22"/>
    </location>
</feature>
<dbReference type="Pfam" id="PF02836">
    <property type="entry name" value="Glyco_hydro_2_C"/>
    <property type="match status" value="1"/>
</dbReference>
<gene>
    <name evidence="6" type="ORF">ACA1_089760</name>
</gene>
<dbReference type="GO" id="GO:0019391">
    <property type="term" value="P:glucuronoside catabolic process"/>
    <property type="evidence" value="ECO:0007669"/>
    <property type="project" value="TreeGrafter"/>
</dbReference>
<comment type="similarity">
    <text evidence="1">Belongs to the glycosyl hydrolase 2 family.</text>
</comment>
<dbReference type="Pfam" id="PF00703">
    <property type="entry name" value="Glyco_hydro_2"/>
    <property type="match status" value="1"/>
</dbReference>
<dbReference type="PANTHER" id="PTHR10066">
    <property type="entry name" value="BETA-GLUCURONIDASE"/>
    <property type="match status" value="1"/>
</dbReference>
<dbReference type="SUPFAM" id="SSF49303">
    <property type="entry name" value="beta-Galactosidase/glucuronidase domain"/>
    <property type="match status" value="1"/>
</dbReference>
<feature type="chain" id="PRO_5003990466" evidence="2">
    <location>
        <begin position="23"/>
        <end position="470"/>
    </location>
</feature>
<feature type="domain" description="Glycoside hydrolase family 2 immunoglobulin-like beta-sandwich" evidence="3">
    <location>
        <begin position="216"/>
        <end position="313"/>
    </location>
</feature>
<protein>
    <submittedName>
        <fullName evidence="6">Betaglucuronidase, putative</fullName>
    </submittedName>
</protein>
<dbReference type="KEGG" id="acan:ACA1_089760"/>
<dbReference type="Pfam" id="PF02837">
    <property type="entry name" value="Glyco_hydro_2_N"/>
    <property type="match status" value="1"/>
</dbReference>
<dbReference type="RefSeq" id="XP_004338701.1">
    <property type="nucleotide sequence ID" value="XM_004338653.1"/>
</dbReference>
<dbReference type="GeneID" id="14917389"/>
<dbReference type="GO" id="GO:0030246">
    <property type="term" value="F:carbohydrate binding"/>
    <property type="evidence" value="ECO:0007669"/>
    <property type="project" value="TreeGrafter"/>
</dbReference>
<organism evidence="6 7">
    <name type="scientific">Acanthamoeba castellanii (strain ATCC 30010 / Neff)</name>
    <dbReference type="NCBI Taxonomy" id="1257118"/>
    <lineage>
        <taxon>Eukaryota</taxon>
        <taxon>Amoebozoa</taxon>
        <taxon>Discosea</taxon>
        <taxon>Longamoebia</taxon>
        <taxon>Centramoebida</taxon>
        <taxon>Acanthamoebidae</taxon>
        <taxon>Acanthamoeba</taxon>
    </lineage>
</organism>
<dbReference type="VEuPathDB" id="AmoebaDB:ACA1_089760"/>
<dbReference type="InterPro" id="IPR006102">
    <property type="entry name" value="Ig-like_GH2"/>
</dbReference>
<dbReference type="Gene3D" id="3.20.20.80">
    <property type="entry name" value="Glycosidases"/>
    <property type="match status" value="1"/>
</dbReference>
<reference evidence="6 7" key="1">
    <citation type="journal article" date="2013" name="Genome Biol.">
        <title>Genome of Acanthamoeba castellanii highlights extensive lateral gene transfer and early evolution of tyrosine kinase signaling.</title>
        <authorList>
            <person name="Clarke M."/>
            <person name="Lohan A.J."/>
            <person name="Liu B."/>
            <person name="Lagkouvardos I."/>
            <person name="Roy S."/>
            <person name="Zafar N."/>
            <person name="Bertelli C."/>
            <person name="Schilde C."/>
            <person name="Kianianmomeni A."/>
            <person name="Burglin T.R."/>
            <person name="Frech C."/>
            <person name="Turcotte B."/>
            <person name="Kopec K.O."/>
            <person name="Synnott J.M."/>
            <person name="Choo C."/>
            <person name="Paponov I."/>
            <person name="Finkler A."/>
            <person name="Soon Heng Tan C."/>
            <person name="Hutchins A.P."/>
            <person name="Weinmeier T."/>
            <person name="Rattei T."/>
            <person name="Chu J.S."/>
            <person name="Gimenez G."/>
            <person name="Irimia M."/>
            <person name="Rigden D.J."/>
            <person name="Fitzpatrick D.A."/>
            <person name="Lorenzo-Morales J."/>
            <person name="Bateman A."/>
            <person name="Chiu C.H."/>
            <person name="Tang P."/>
            <person name="Hegemann P."/>
            <person name="Fromm H."/>
            <person name="Raoult D."/>
            <person name="Greub G."/>
            <person name="Miranda-Saavedra D."/>
            <person name="Chen N."/>
            <person name="Nash P."/>
            <person name="Ginger M.L."/>
            <person name="Horn M."/>
            <person name="Schaap P."/>
            <person name="Caler L."/>
            <person name="Loftus B."/>
        </authorList>
    </citation>
    <scope>NUCLEOTIDE SEQUENCE [LARGE SCALE GENOMIC DNA]</scope>
    <source>
        <strain evidence="6 7">Neff</strain>
    </source>
</reference>
<feature type="domain" description="Glycosyl hydrolases family 2 sugar binding" evidence="5">
    <location>
        <begin position="37"/>
        <end position="212"/>
    </location>
</feature>
<evidence type="ECO:0000259" key="4">
    <source>
        <dbReference type="Pfam" id="PF02836"/>
    </source>
</evidence>
<dbReference type="Proteomes" id="UP000011083">
    <property type="component" value="Unassembled WGS sequence"/>
</dbReference>
<dbReference type="EMBL" id="KB007985">
    <property type="protein sequence ID" value="ELR16688.1"/>
    <property type="molecule type" value="Genomic_DNA"/>
</dbReference>
<dbReference type="SUPFAM" id="SSF51445">
    <property type="entry name" value="(Trans)glycosidases"/>
    <property type="match status" value="1"/>
</dbReference>
<feature type="domain" description="Glycoside hydrolase family 2 catalytic" evidence="4">
    <location>
        <begin position="318"/>
        <end position="448"/>
    </location>
</feature>
<proteinExistence type="inferred from homology"/>
<dbReference type="FunFam" id="2.60.120.260:FF:000027">
    <property type="entry name" value="Beta-glucuronidase"/>
    <property type="match status" value="1"/>
</dbReference>
<dbReference type="InterPro" id="IPR006104">
    <property type="entry name" value="Glyco_hydro_2_N"/>
</dbReference>
<accession>L8GVR6</accession>
<evidence type="ECO:0000256" key="1">
    <source>
        <dbReference type="ARBA" id="ARBA00007401"/>
    </source>
</evidence>
<dbReference type="InterPro" id="IPR006103">
    <property type="entry name" value="Glyco_hydro_2_cat"/>
</dbReference>
<dbReference type="InterPro" id="IPR036156">
    <property type="entry name" value="Beta-gal/glucu_dom_sf"/>
</dbReference>
<name>L8GVR6_ACACF</name>
<evidence type="ECO:0000256" key="2">
    <source>
        <dbReference type="SAM" id="SignalP"/>
    </source>
</evidence>
<dbReference type="InterPro" id="IPR008979">
    <property type="entry name" value="Galactose-bd-like_sf"/>
</dbReference>
<dbReference type="STRING" id="1257118.L8GVR6"/>
<sequence>MKVHAAVAAALVLLLVATGAYGAGMLQVQDNPARSVKDLSGIWRFKEDKHNVGVAERWWLRPLAAPLLHMPVPASYNDITQDNELRRHIGWVWYERDFFVPHTWVSTGQRIVLRFESVSYAASVWVDGTAVVSHAGGHLPFEADITQLVKGTARSRLTVAVNNTLTPFTLPPGNVRVEHGPRYPKGYTVQETHFDFFNYAGIDREVYLYTTPSQWIDDITLTYDIQPNGDASVNYEIAVAKTSPTQGEEGNLIPESRPATPAATQVRLINGNGVVVAQSAQLNGSLVVERDALTLWQPGKPYLYTLEVTADDDVYHPVPPYYAWYSDSGQLEVIPYQLDTDLQGFWAKYQKPIIVSEYGADTVPGLHHDPAFMFTEDFQVEFLKQYHQVFDRYIGKFLIGELVWNFADFRTGQSPTRVGATNLKGVLTRQREPKAAAYTLKERYSHLKKSLPALGHSSPLHNTKPDILLA</sequence>
<dbReference type="Gene3D" id="2.60.120.260">
    <property type="entry name" value="Galactose-binding domain-like"/>
    <property type="match status" value="1"/>
</dbReference>
<dbReference type="PANTHER" id="PTHR10066:SF67">
    <property type="entry name" value="BETA-GLUCURONIDASE"/>
    <property type="match status" value="1"/>
</dbReference>
<dbReference type="SUPFAM" id="SSF49785">
    <property type="entry name" value="Galactose-binding domain-like"/>
    <property type="match status" value="1"/>
</dbReference>
<evidence type="ECO:0000259" key="5">
    <source>
        <dbReference type="Pfam" id="PF02837"/>
    </source>
</evidence>
<dbReference type="OMA" id="FCRITIA"/>
<dbReference type="AlphaFoldDB" id="L8GVR6"/>
<dbReference type="OrthoDB" id="408532at2759"/>
<evidence type="ECO:0000313" key="6">
    <source>
        <dbReference type="EMBL" id="ELR16688.1"/>
    </source>
</evidence>
<dbReference type="GO" id="GO:0005975">
    <property type="term" value="P:carbohydrate metabolic process"/>
    <property type="evidence" value="ECO:0007669"/>
    <property type="project" value="InterPro"/>
</dbReference>